<dbReference type="Proteomes" id="UP000241426">
    <property type="component" value="Unassembled WGS sequence"/>
</dbReference>
<dbReference type="AlphaFoldDB" id="A0A2T3KKY7"/>
<reference evidence="1 2" key="1">
    <citation type="submission" date="2018-01" db="EMBL/GenBank/DDBJ databases">
        <title>Whole genome sequencing of Histamine producing bacteria.</title>
        <authorList>
            <person name="Butler K."/>
        </authorList>
    </citation>
    <scope>NUCLEOTIDE SEQUENCE [LARGE SCALE GENOMIC DNA]</scope>
    <source>
        <strain evidence="1 2">FS-7.2</strain>
    </source>
</reference>
<evidence type="ECO:0000313" key="1">
    <source>
        <dbReference type="EMBL" id="PSV00372.1"/>
    </source>
</evidence>
<comment type="caution">
    <text evidence="1">The sequence shown here is derived from an EMBL/GenBank/DDBJ whole genome shotgun (WGS) entry which is preliminary data.</text>
</comment>
<gene>
    <name evidence="1" type="ORF">C9J27_04390</name>
</gene>
<protein>
    <submittedName>
        <fullName evidence="1">Uncharacterized protein</fullName>
    </submittedName>
</protein>
<accession>A0A2T3KKY7</accession>
<dbReference type="EMBL" id="PYNF01000003">
    <property type="protein sequence ID" value="PSV00372.1"/>
    <property type="molecule type" value="Genomic_DNA"/>
</dbReference>
<sequence length="117" mass="13609">MNNESNVKYRLIKDDGFITVLVEDGGVASIEQCEDEPEIRGDDTRSFTEYFQSRLDFSDPECDPDNIFEYVGQGEMYRNDFTEAEIDTPERIQDALSWLVIGKHKFIRDDSIFPQIK</sequence>
<organism evidence="1 2">
    <name type="scientific">Photobacterium kishitanii</name>
    <dbReference type="NCBI Taxonomy" id="318456"/>
    <lineage>
        <taxon>Bacteria</taxon>
        <taxon>Pseudomonadati</taxon>
        <taxon>Pseudomonadota</taxon>
        <taxon>Gammaproteobacteria</taxon>
        <taxon>Vibrionales</taxon>
        <taxon>Vibrionaceae</taxon>
        <taxon>Photobacterium</taxon>
    </lineage>
</organism>
<dbReference type="RefSeq" id="WP_107289002.1">
    <property type="nucleotide sequence ID" value="NZ_PYNF01000003.1"/>
</dbReference>
<name>A0A2T3KKY7_9GAMM</name>
<evidence type="ECO:0000313" key="2">
    <source>
        <dbReference type="Proteomes" id="UP000241426"/>
    </source>
</evidence>
<proteinExistence type="predicted"/>